<dbReference type="PATRIC" id="fig|83552.4.peg.896"/>
<gene>
    <name evidence="1" type="ORF">DB43_FJ00140</name>
</gene>
<dbReference type="Pfam" id="PF11731">
    <property type="entry name" value="Cdd1"/>
    <property type="match status" value="1"/>
</dbReference>
<comment type="caution">
    <text evidence="1">The sequence shown here is derived from an EMBL/GenBank/DDBJ whole genome shotgun (WGS) entry which is preliminary data.</text>
</comment>
<dbReference type="OMA" id="CVIDVFM"/>
<name>A0A0C1C2Z7_9BACT</name>
<proteinExistence type="predicted"/>
<evidence type="ECO:0008006" key="3">
    <source>
        <dbReference type="Google" id="ProtNLM"/>
    </source>
</evidence>
<dbReference type="Proteomes" id="UP000031307">
    <property type="component" value="Unassembled WGS sequence"/>
</dbReference>
<dbReference type="InterPro" id="IPR021725">
    <property type="entry name" value="Cdd1"/>
</dbReference>
<reference evidence="1 2" key="1">
    <citation type="journal article" date="2014" name="Mol. Biol. Evol.">
        <title>Massive expansion of Ubiquitination-related gene families within the Chlamydiae.</title>
        <authorList>
            <person name="Domman D."/>
            <person name="Collingro A."/>
            <person name="Lagkouvardos I."/>
            <person name="Gehre L."/>
            <person name="Weinmaier T."/>
            <person name="Rattei T."/>
            <person name="Subtil A."/>
            <person name="Horn M."/>
        </authorList>
    </citation>
    <scope>NUCLEOTIDE SEQUENCE [LARGE SCALE GENOMIC DNA]</scope>
    <source>
        <strain evidence="1 2">OEW1</strain>
    </source>
</reference>
<evidence type="ECO:0000313" key="2">
    <source>
        <dbReference type="Proteomes" id="UP000031307"/>
    </source>
</evidence>
<dbReference type="Gene3D" id="1.10.150.20">
    <property type="entry name" value="5' to 3' exonuclease, C-terminal subdomain"/>
    <property type="match status" value="1"/>
</dbReference>
<accession>A0A0C1C2Z7</accession>
<evidence type="ECO:0000313" key="1">
    <source>
        <dbReference type="EMBL" id="KIA77936.1"/>
    </source>
</evidence>
<protein>
    <recommendedName>
        <fullName evidence="3">Mitomycin resistance protein mcrB</fullName>
    </recommendedName>
</protein>
<sequence>MSVKKNLSDLKNVGKATLRDLDILGIHSVDELVHEDATHLFEQLEKLTGKHHDPCMWDVFAAIIHEAKTGEPTSWWAWTAQRKILQKTGKLTHSSFGGRILKFM</sequence>
<dbReference type="EMBL" id="JSAM01000054">
    <property type="protein sequence ID" value="KIA77936.1"/>
    <property type="molecule type" value="Genomic_DNA"/>
</dbReference>
<dbReference type="AlphaFoldDB" id="A0A0C1C2Z7"/>
<organism evidence="1 2">
    <name type="scientific">Parachlamydia acanthamoebae</name>
    <dbReference type="NCBI Taxonomy" id="83552"/>
    <lineage>
        <taxon>Bacteria</taxon>
        <taxon>Pseudomonadati</taxon>
        <taxon>Chlamydiota</taxon>
        <taxon>Chlamydiia</taxon>
        <taxon>Parachlamydiales</taxon>
        <taxon>Parachlamydiaceae</taxon>
        <taxon>Parachlamydia</taxon>
    </lineage>
</organism>
<dbReference type="RefSeq" id="WP_013924922.1">
    <property type="nucleotide sequence ID" value="NZ_JSAM01000054.1"/>
</dbReference>